<dbReference type="OrthoDB" id="8868802at2"/>
<gene>
    <name evidence="4" type="ORF">CFP75_11945</name>
</gene>
<dbReference type="AlphaFoldDB" id="A0A229RZG9"/>
<feature type="binding site" evidence="3">
    <location>
        <position position="108"/>
    </location>
    <ligand>
        <name>7-chloro-L-tryptophan</name>
        <dbReference type="ChEBI" id="CHEBI:58713"/>
    </ligand>
</feature>
<dbReference type="GO" id="GO:0004497">
    <property type="term" value="F:monooxygenase activity"/>
    <property type="evidence" value="ECO:0007669"/>
    <property type="project" value="InterPro"/>
</dbReference>
<sequence length="553" mass="62139">MSRTLPDRAIGTYARLRSLVGVSGPQRSISVARPIQKIVIVGGGTAGWLSAAYLNRAFGRKVDITLIESPRIPRIGVGEATVPTLRTTFSFLGMKEEDWMPKTNAVFKSAVRFNDWRKPHEGRDSHTYYHPFFDVPEPAVRNYEQPFHKRFGRGVSLAHFWLKQRLAGDTRVRETFGDAGMALQRLCELDKAPKPLPGTDAPDPGYRYAYHFDAALIAKYLRDLATGRGVKFVSADVKSVTVDPRGVIEKVVTDTAGEIEADLFLDCTGFRGLLINQTLNEPFVSANDVLLCDSAVALPAEHQEGGLRPYTSATAKPDGWIWEIPLADRDGTGFVYSSAFTTPEKAEQQLRQHLGGRGHDIAGNHIKMRVGHNRRSWVNNCIAVGLSSCFVEPLESTTIALIEYQLALLVLHFPDSDFDERRKARYNELMVSAFEDLRDFIVMHYTLTDRDDTEFWRAVREAPIPASLEEKLTEYAESVIIPDGSQLRLFETRSLWAILSGMDFDFKKAPPSVELMNDAAAWEMFEQIDKEREIYSAGLPSHREYIDALHRGL</sequence>
<dbReference type="Proteomes" id="UP000215563">
    <property type="component" value="Unassembled WGS sequence"/>
</dbReference>
<comment type="caution">
    <text evidence="4">The sequence shown here is derived from an EMBL/GenBank/DDBJ whole genome shotgun (WGS) entry which is preliminary data.</text>
</comment>
<comment type="similarity">
    <text evidence="1">Belongs to the flavin-dependent halogenase family. Bacterial tryptophan halogenase subfamily.</text>
</comment>
<keyword evidence="3" id="KW-0285">Flavoprotein</keyword>
<dbReference type="InterPro" id="IPR050816">
    <property type="entry name" value="Flavin-dep_Halogenase_NPB"/>
</dbReference>
<feature type="binding site" evidence="3">
    <location>
        <position position="395"/>
    </location>
    <ligand>
        <name>L-tryptophan</name>
        <dbReference type="ChEBI" id="CHEBI:57912"/>
    </ligand>
</feature>
<feature type="binding site" evidence="3">
    <location>
        <begin position="43"/>
        <end position="46"/>
    </location>
    <ligand>
        <name>FAD</name>
        <dbReference type="ChEBI" id="CHEBI:57692"/>
    </ligand>
</feature>
<dbReference type="Gene3D" id="3.50.50.60">
    <property type="entry name" value="FAD/NAD(P)-binding domain"/>
    <property type="match status" value="1"/>
</dbReference>
<protein>
    <submittedName>
        <fullName evidence="4">Tryptophan halogenase</fullName>
    </submittedName>
</protein>
<dbReference type="InterPro" id="IPR006905">
    <property type="entry name" value="Flavin_halogenase"/>
</dbReference>
<evidence type="ECO:0000256" key="1">
    <source>
        <dbReference type="ARBA" id="ARBA00038396"/>
    </source>
</evidence>
<dbReference type="Pfam" id="PF04820">
    <property type="entry name" value="Trp_halogenase"/>
    <property type="match status" value="1"/>
</dbReference>
<proteinExistence type="inferred from homology"/>
<name>A0A229RZG9_AMYAL</name>
<dbReference type="PANTHER" id="PTHR43747:SF4">
    <property type="entry name" value="FLAVIN-DEPENDENT TRYPTOPHAN HALOGENASE"/>
    <property type="match status" value="1"/>
</dbReference>
<feature type="binding site" evidence="3">
    <location>
        <position position="386"/>
    </location>
    <ligand>
        <name>FAD</name>
        <dbReference type="ChEBI" id="CHEBI:57692"/>
    </ligand>
</feature>
<dbReference type="PANTHER" id="PTHR43747">
    <property type="entry name" value="FAD-BINDING PROTEIN"/>
    <property type="match status" value="1"/>
</dbReference>
<keyword evidence="3" id="KW-0274">FAD</keyword>
<feature type="active site" evidence="2">
    <location>
        <position position="108"/>
    </location>
</feature>
<accession>A0A229RZG9</accession>
<dbReference type="EMBL" id="NMQU01000031">
    <property type="protein sequence ID" value="OXM51879.1"/>
    <property type="molecule type" value="Genomic_DNA"/>
</dbReference>
<organism evidence="4 5">
    <name type="scientific">Amycolatopsis alba DSM 44262</name>
    <dbReference type="NCBI Taxonomy" id="1125972"/>
    <lineage>
        <taxon>Bacteria</taxon>
        <taxon>Bacillati</taxon>
        <taxon>Actinomycetota</taxon>
        <taxon>Actinomycetes</taxon>
        <taxon>Pseudonocardiales</taxon>
        <taxon>Pseudonocardiaceae</taxon>
        <taxon>Amycolatopsis</taxon>
    </lineage>
</organism>
<evidence type="ECO:0000256" key="3">
    <source>
        <dbReference type="PIRSR" id="PIRSR011396-2"/>
    </source>
</evidence>
<evidence type="ECO:0000313" key="5">
    <source>
        <dbReference type="Proteomes" id="UP000215563"/>
    </source>
</evidence>
<evidence type="ECO:0000313" key="4">
    <source>
        <dbReference type="EMBL" id="OXM51879.1"/>
    </source>
</evidence>
<feature type="binding site" evidence="3">
    <location>
        <position position="399"/>
    </location>
    <ligand>
        <name>FAD</name>
        <dbReference type="ChEBI" id="CHEBI:57692"/>
    </ligand>
</feature>
<keyword evidence="3" id="KW-0547">Nucleotide-binding</keyword>
<feature type="binding site" evidence="3">
    <location>
        <position position="237"/>
    </location>
    <ligand>
        <name>FAD</name>
        <dbReference type="ChEBI" id="CHEBI:57692"/>
    </ligand>
</feature>
<dbReference type="InterPro" id="IPR036188">
    <property type="entry name" value="FAD/NAD-bd_sf"/>
</dbReference>
<dbReference type="InterPro" id="IPR033856">
    <property type="entry name" value="Trp_halogen"/>
</dbReference>
<dbReference type="GO" id="GO:0000166">
    <property type="term" value="F:nucleotide binding"/>
    <property type="evidence" value="ECO:0007669"/>
    <property type="project" value="UniProtKB-KW"/>
</dbReference>
<keyword evidence="5" id="KW-1185">Reference proteome</keyword>
<dbReference type="PIRSF" id="PIRSF011396">
    <property type="entry name" value="Trp_halogenase"/>
    <property type="match status" value="1"/>
</dbReference>
<reference evidence="4 5" key="1">
    <citation type="submission" date="2017-07" db="EMBL/GenBank/DDBJ databases">
        <title>Amycolatopsis alba DSM 44262 Genome sequencing and assembly.</title>
        <authorList>
            <person name="Kaur N."/>
            <person name="Mayilraj S."/>
        </authorList>
    </citation>
    <scope>NUCLEOTIDE SEQUENCE [LARGE SCALE GENOMIC DNA]</scope>
    <source>
        <strain evidence="4 5">DSM 44262</strain>
    </source>
</reference>
<dbReference type="SUPFAM" id="SSF51905">
    <property type="entry name" value="FAD/NAD(P)-binding domain"/>
    <property type="match status" value="1"/>
</dbReference>
<evidence type="ECO:0000256" key="2">
    <source>
        <dbReference type="PIRSR" id="PIRSR011396-1"/>
    </source>
</evidence>